<feature type="transmembrane region" description="Helical" evidence="5">
    <location>
        <begin position="193"/>
        <end position="213"/>
    </location>
</feature>
<keyword evidence="5" id="KW-0812">Transmembrane</keyword>
<dbReference type="GO" id="GO:0005680">
    <property type="term" value="C:anaphase-promoting complex"/>
    <property type="evidence" value="ECO:0007669"/>
    <property type="project" value="InterPro"/>
</dbReference>
<accession>A0A6A3CQJ2</accession>
<dbReference type="PANTHER" id="PTHR12830">
    <property type="entry name" value="ANAPHASE-PROMOTING COMPLEX SUBUNIT 5"/>
    <property type="match status" value="1"/>
</dbReference>
<dbReference type="InterPro" id="IPR037679">
    <property type="entry name" value="Apc5"/>
</dbReference>
<evidence type="ECO:0000256" key="2">
    <source>
        <dbReference type="ARBA" id="ARBA00022776"/>
    </source>
</evidence>
<proteinExistence type="predicted"/>
<dbReference type="Proteomes" id="UP000436088">
    <property type="component" value="Unassembled WGS sequence"/>
</dbReference>
<evidence type="ECO:0000256" key="5">
    <source>
        <dbReference type="SAM" id="Phobius"/>
    </source>
</evidence>
<name>A0A6A3CQJ2_HIBSY</name>
<organism evidence="6 7">
    <name type="scientific">Hibiscus syriacus</name>
    <name type="common">Rose of Sharon</name>
    <dbReference type="NCBI Taxonomy" id="106335"/>
    <lineage>
        <taxon>Eukaryota</taxon>
        <taxon>Viridiplantae</taxon>
        <taxon>Streptophyta</taxon>
        <taxon>Embryophyta</taxon>
        <taxon>Tracheophyta</taxon>
        <taxon>Spermatophyta</taxon>
        <taxon>Magnoliopsida</taxon>
        <taxon>eudicotyledons</taxon>
        <taxon>Gunneridae</taxon>
        <taxon>Pentapetalae</taxon>
        <taxon>rosids</taxon>
        <taxon>malvids</taxon>
        <taxon>Malvales</taxon>
        <taxon>Malvaceae</taxon>
        <taxon>Malvoideae</taxon>
        <taxon>Hibiscus</taxon>
    </lineage>
</organism>
<keyword evidence="5" id="KW-1133">Transmembrane helix</keyword>
<sequence length="263" mass="29560">MAGVVRAPGAFSITPHKVSVCILVHSYTSPSQISVPFSSVSQHSRLGLYLLALTKSCDNILEPKLNQLINQLREIGVLMDDWLTDHVTSWLSSLSSPDDLFNFFNELRGVIDDDQVILDPNSNLGMFLRRCILAFNLLTFEAYASEVCSDEYRDLALSVVTSRGIGLIIGHAIGGFIAQLVEKYPNLFSKSSILGRFPYFLPCLIISVYFVGVLISCKWLPVSFKLILSSLHFLVTFKKWYQRIRYSSLTPKTEQHSFAIRLS</sequence>
<dbReference type="GO" id="GO:0031145">
    <property type="term" value="P:anaphase-promoting complex-dependent catabolic process"/>
    <property type="evidence" value="ECO:0007669"/>
    <property type="project" value="TreeGrafter"/>
</dbReference>
<dbReference type="EMBL" id="VEPZ02000196">
    <property type="protein sequence ID" value="KAE8731206.1"/>
    <property type="molecule type" value="Genomic_DNA"/>
</dbReference>
<dbReference type="GO" id="GO:0051301">
    <property type="term" value="P:cell division"/>
    <property type="evidence" value="ECO:0007669"/>
    <property type="project" value="UniProtKB-KW"/>
</dbReference>
<keyword evidence="5" id="KW-0472">Membrane</keyword>
<evidence type="ECO:0000256" key="1">
    <source>
        <dbReference type="ARBA" id="ARBA00022618"/>
    </source>
</evidence>
<evidence type="ECO:0000256" key="3">
    <source>
        <dbReference type="ARBA" id="ARBA00022786"/>
    </source>
</evidence>
<feature type="transmembrane region" description="Helical" evidence="5">
    <location>
        <begin position="164"/>
        <end position="181"/>
    </location>
</feature>
<evidence type="ECO:0000256" key="4">
    <source>
        <dbReference type="ARBA" id="ARBA00023306"/>
    </source>
</evidence>
<dbReference type="AlphaFoldDB" id="A0A6A3CQJ2"/>
<keyword evidence="3" id="KW-0833">Ubl conjugation pathway</keyword>
<keyword evidence="1" id="KW-0132">Cell division</keyword>
<dbReference type="GO" id="GO:0045842">
    <property type="term" value="P:positive regulation of mitotic metaphase/anaphase transition"/>
    <property type="evidence" value="ECO:0007669"/>
    <property type="project" value="TreeGrafter"/>
</dbReference>
<keyword evidence="4" id="KW-0131">Cell cycle</keyword>
<evidence type="ECO:0000313" key="6">
    <source>
        <dbReference type="EMBL" id="KAE8731206.1"/>
    </source>
</evidence>
<keyword evidence="7" id="KW-1185">Reference proteome</keyword>
<comment type="caution">
    <text evidence="6">The sequence shown here is derived from an EMBL/GenBank/DDBJ whole genome shotgun (WGS) entry which is preliminary data.</text>
</comment>
<feature type="transmembrane region" description="Helical" evidence="5">
    <location>
        <begin position="219"/>
        <end position="237"/>
    </location>
</feature>
<protein>
    <submittedName>
        <fullName evidence="6">Uncharacterized protein</fullName>
    </submittedName>
</protein>
<reference evidence="6" key="1">
    <citation type="submission" date="2019-09" db="EMBL/GenBank/DDBJ databases">
        <title>Draft genome information of white flower Hibiscus syriacus.</title>
        <authorList>
            <person name="Kim Y.-M."/>
        </authorList>
    </citation>
    <scope>NUCLEOTIDE SEQUENCE [LARGE SCALE GENOMIC DNA]</scope>
    <source>
        <strain evidence="6">YM2019G1</strain>
    </source>
</reference>
<evidence type="ECO:0000313" key="7">
    <source>
        <dbReference type="Proteomes" id="UP000436088"/>
    </source>
</evidence>
<dbReference type="CDD" id="cd16270">
    <property type="entry name" value="Apc5_N"/>
    <property type="match status" value="1"/>
</dbReference>
<dbReference type="GO" id="GO:0070979">
    <property type="term" value="P:protein K11-linked ubiquitination"/>
    <property type="evidence" value="ECO:0007669"/>
    <property type="project" value="TreeGrafter"/>
</dbReference>
<gene>
    <name evidence="6" type="ORF">F3Y22_tig00002840pilonHSYRG00651</name>
</gene>
<dbReference type="PANTHER" id="PTHR12830:SF9">
    <property type="entry name" value="ANAPHASE-PROMOTING COMPLEX SUBUNIT 5"/>
    <property type="match status" value="1"/>
</dbReference>
<keyword evidence="2" id="KW-0498">Mitosis</keyword>